<dbReference type="InterPro" id="IPR000064">
    <property type="entry name" value="NLP_P60_dom"/>
</dbReference>
<dbReference type="InterPro" id="IPR010090">
    <property type="entry name" value="Phage_tape_meas"/>
</dbReference>
<proteinExistence type="inferred from homology"/>
<evidence type="ECO:0000313" key="10">
    <source>
        <dbReference type="Proteomes" id="UP000568273"/>
    </source>
</evidence>
<dbReference type="RefSeq" id="WP_169968382.1">
    <property type="nucleotide sequence ID" value="NZ_JABDSR010000003.1"/>
</dbReference>
<keyword evidence="7" id="KW-0812">Transmembrane</keyword>
<evidence type="ECO:0000256" key="6">
    <source>
        <dbReference type="SAM" id="MobiDB-lite"/>
    </source>
</evidence>
<keyword evidence="5" id="KW-0175">Coiled coil</keyword>
<evidence type="ECO:0000256" key="5">
    <source>
        <dbReference type="SAM" id="Coils"/>
    </source>
</evidence>
<dbReference type="EMBL" id="JABDSR010000003">
    <property type="protein sequence ID" value="NMW84678.1"/>
    <property type="molecule type" value="Genomic_DNA"/>
</dbReference>
<evidence type="ECO:0000256" key="3">
    <source>
        <dbReference type="ARBA" id="ARBA00022801"/>
    </source>
</evidence>
<comment type="caution">
    <text evidence="9">The sequence shown here is derived from an EMBL/GenBank/DDBJ whole genome shotgun (WGS) entry which is preliminary data.</text>
</comment>
<evidence type="ECO:0000313" key="9">
    <source>
        <dbReference type="EMBL" id="NMW84678.1"/>
    </source>
</evidence>
<dbReference type="Gene3D" id="3.90.1720.10">
    <property type="entry name" value="endopeptidase domain like (from Nostoc punctiforme)"/>
    <property type="match status" value="1"/>
</dbReference>
<dbReference type="PANTHER" id="PTHR23159:SF60">
    <property type="entry name" value="SPINDLE ASSEMBLY ABNORMAL PROTEIN 4"/>
    <property type="match status" value="1"/>
</dbReference>
<feature type="coiled-coil region" evidence="5">
    <location>
        <begin position="1059"/>
        <end position="1086"/>
    </location>
</feature>
<dbReference type="NCBIfam" id="TIGR01760">
    <property type="entry name" value="tape_meas_TP901"/>
    <property type="match status" value="1"/>
</dbReference>
<accession>A0A848RA33</accession>
<dbReference type="Pfam" id="PF10145">
    <property type="entry name" value="PhageMin_Tail"/>
    <property type="match status" value="1"/>
</dbReference>
<keyword evidence="7" id="KW-1133">Transmembrane helix</keyword>
<comment type="similarity">
    <text evidence="1">Belongs to the peptidase C40 family.</text>
</comment>
<sequence>MGEDLKLFGEVGLGYGQLQQDAEAINKLLNDIDKQAKALGNAFKDNKLNINSKQSEQDLKKMYDELVKITAGNQQVSNSMRNLTSDVNELNKYIDKNVDTFKKASDALSKMDMGTAGIDKQTQDLSKFIDKQRQELTKWAKERTSLVKELNLKDLSQMALDDYKTNSKSGSAVEKAESLRRLGQAMSVVNYQIEQNKSAMKSIEDNYNKASKAIRTFKESNDKIISQGEFDGIKNLASKSDYAISYKESMLKSGITQVMAKYRNDAQNEITQIFHILKDGNVKIISTTTETGKASANALKKQLSDIKKEQRQLETQAGKMDKAINFSGSDKSVKGTTKSLGILLGQAYAIKRAFGYINKEIMTFEKNAVEVQRIAGYTKKEMDALADATFDMGKNMGLNVNTIQEIEGLWARAGKGGQALVEATKTTALGFNVAEFKDAESAVASMNSIINQMYNGDATKAPEILDALTKVADKTAVRNVNDLVEVVSRAGANAKSLGMDLHELNAASSVVMERMKLTGDVLGTQFKTIFAYMADGKRIEKLKQYGVEFTNINKDGTESLKPFMEMMDNLVAKYQELKSQGKDVMANDMIKNLSGVRNVATLKNLVEGWSSMRERILLSQNSKGFAERQNAKMMETYAKKVEQLKVAFQELAVSIGNNGFLDLLKNIADGTRVSIEFFSKYNKEILTVVGTIGLFKTAMMGLSGIQKVFGSNGLGGLFRLLTSNGYSKKFKVGATLSTLSGTEFLVKKEDIKEAFDSFDAMKQKAKETISPVSSLSVAMANLKGNAMAMKTAMSGTAGIIGGITLAIGALATAYYVYRQKRINILEDFTSGKADEAINNIRELKKELDDITKTNAYKKGDSNALDAYKSTTEELARVLGIAHSVTVGNKESMDLYNESLRVAVELKEKEYELNNKIAISEAKKSIHDLVKPTVDSAGGLGTSKMPTGASKLTQSVERYLIALKNVKDLRKKINNGDNPAGMLKKLDDAMIEQTKKELELTEKLQTLKQNQAISGTTDDELKKMLDGQSYNGKPIIDFIDAFLAKTPDVKDAIGDIGDKASDTKDEIEEMAKTIQELVDEFNNLTNKTDAMDTAFQEIYDTGHISNGTVMKLLSADNEMAQYLVKTKDGYTLLSGALEHYNEQQDEANKTTDEAINKLREKYDMETDVSGNPIAKATNPDDVSKNIELMVNDITKGVDKVKATFEGGTTSVKEFLDKIKNAKDDADLSNLLSGLDTSQIEALNGELANQLQQSMNNIHNQFNAGLIDIGDYAGALNAAKGEALELYAQINNLSQNANGVWVNQKGEIDEFANALDQSTSKINDAKDNYNRLIDAFENTPTMSLIFADDDFDIPREQVAKFADDFTAMMRDMKDNNSVTWDKIVAEVMEKTGMTKEETEKCLTDSSAFVKEQDAIVKSAVTVTFSNLATQLGLTEAQVAKAAIGIRDKLSTLANFAMATMNTVNAALGTKDNYYKILQTPVGNLLSPTATINTTLNNGKLKVPTSSGRLVEKSTAFGTTLEADIEEYKKRSEEVKKAKEKLKNANNEFEQEMSNTAGTIKQGDKRLQNIVKNNDSNRKGSGNSSPNGVPKVIEDKIEDLRHELEMGRISEEQFYKGVENLYKNNSGSLSKRGKQKFEKMLKDAKSKADNSMPPYVKVLVDDLEEQLKYGEIDQYTYSSKLDDLARRYKTQLGTKAIKEIEKKISDAKVGGLDKYFKAQIDEYENIIKVSDLAIKKIQAEQSLFEALNMGDTAGMSLQASKINVINNKLYITEALAKKYESVLKVINEEIKKLDTNSSSYKTTLQGLASKQSEFTNKLNETKISIIELQKLRVEEQMKVYDAMQKKYDDAVSTIEQIESKLVTYIQQRNQKIREQIDKNHQAKMDSIEKEAQARDKELEKEKKRLQDALEAYRKYTQGKIDALNKEAEEEDYNEELNKKMQERDELQYRINSLSLDDSSEGRAKRIELKKQLADKNNEIEKFQKERSRKLTQDGLQEQLKDYEDSIEQKQKKMDDNAKHERELLDNRKQMLEDEHKHELEILDEKMKASSVYAEAKTAILSGYVQDATGASITIRDAMIDGMKEQGHASGILAQKYINDLDAVIRKAKEAQQIMGMAKSSASAGSLQARLGLTDEGYQQYLGDKANYLGFSKDDTERYINNKVAWGSASASEKKRLSHENHLLRAKYAGAGNWNNKNFNKDINGEVLGLAWVEDTGSAMKVGQAGGQFTPFGGNFGREEARDTALADFGLLSSYTRGSSEAFFDNQMNQFKRGGYSYSQPTFADWTSRDYYNRYKEQSQFLDRFNRTPADKSDYVGALNYIRGYKEDLENNFDDSYMNQDYPYDSGDNSVREALMSAAKAQDGLPYSQGSNRYTTHRDCSSYVYYAVKNAGLYGGDGFYTGDMIPKLAQYGWQDLGHIPKEQIRRGDILWVRDGKRNHTEIATQDGTLNTTGAHSPSKPAGPSVWTYDYKVLRHPKVNGYSNGGVADYTGMAMLHGTKSSPEYIFNTPQFDALGRIIANYISAPAIYGKGVYNGADSIVPEINIDTLINIEGNADQNTVREIERRSDEILDNLIIGLKKRGIRK</sequence>
<dbReference type="InterPro" id="IPR038765">
    <property type="entry name" value="Papain-like_cys_pep_sf"/>
</dbReference>
<evidence type="ECO:0000256" key="2">
    <source>
        <dbReference type="ARBA" id="ARBA00022670"/>
    </source>
</evidence>
<feature type="coiled-coil region" evidence="5">
    <location>
        <begin position="1837"/>
        <end position="2031"/>
    </location>
</feature>
<dbReference type="SUPFAM" id="SSF54001">
    <property type="entry name" value="Cysteine proteinases"/>
    <property type="match status" value="1"/>
</dbReference>
<dbReference type="GO" id="GO:0008234">
    <property type="term" value="F:cysteine-type peptidase activity"/>
    <property type="evidence" value="ECO:0007669"/>
    <property type="project" value="UniProtKB-KW"/>
</dbReference>
<keyword evidence="2" id="KW-0645">Protease</keyword>
<dbReference type="GO" id="GO:0006508">
    <property type="term" value="P:proteolysis"/>
    <property type="evidence" value="ECO:0007669"/>
    <property type="project" value="UniProtKB-KW"/>
</dbReference>
<feature type="domain" description="NlpC/P60" evidence="8">
    <location>
        <begin position="2345"/>
        <end position="2478"/>
    </location>
</feature>
<feature type="coiled-coil region" evidence="5">
    <location>
        <begin position="193"/>
        <end position="220"/>
    </location>
</feature>
<keyword evidence="7" id="KW-0472">Membrane</keyword>
<feature type="compositionally biased region" description="Polar residues" evidence="6">
    <location>
        <begin position="1569"/>
        <end position="1584"/>
    </location>
</feature>
<evidence type="ECO:0000256" key="1">
    <source>
        <dbReference type="ARBA" id="ARBA00007074"/>
    </source>
</evidence>
<name>A0A848RA33_9FIRM</name>
<reference evidence="9" key="1">
    <citation type="submission" date="2020-04" db="EMBL/GenBank/DDBJ databases">
        <title>Peptoniphilus sp. nov. isolated from swine feces.</title>
        <authorList>
            <person name="Ryu S.W."/>
        </authorList>
    </citation>
    <scope>NUCLEOTIDE SEQUENCE [LARGE SCALE GENOMIC DNA]</scope>
    <source>
        <strain evidence="9">AGMB00490</strain>
    </source>
</reference>
<gene>
    <name evidence="9" type="ORF">HKO22_02830</name>
</gene>
<feature type="transmembrane region" description="Helical" evidence="7">
    <location>
        <begin position="797"/>
        <end position="817"/>
    </location>
</feature>
<dbReference type="Gene3D" id="1.10.287.950">
    <property type="entry name" value="Methyl-accepting chemotaxis protein"/>
    <property type="match status" value="1"/>
</dbReference>
<keyword evidence="4" id="KW-0788">Thiol protease</keyword>
<dbReference type="PROSITE" id="PS51935">
    <property type="entry name" value="NLPC_P60"/>
    <property type="match status" value="1"/>
</dbReference>
<dbReference type="Proteomes" id="UP000568273">
    <property type="component" value="Unassembled WGS sequence"/>
</dbReference>
<keyword evidence="10" id="KW-1185">Reference proteome</keyword>
<feature type="coiled-coil region" evidence="5">
    <location>
        <begin position="1518"/>
        <end position="1556"/>
    </location>
</feature>
<keyword evidence="3" id="KW-0378">Hydrolase</keyword>
<evidence type="ECO:0000259" key="8">
    <source>
        <dbReference type="PROSITE" id="PS51935"/>
    </source>
</evidence>
<evidence type="ECO:0000256" key="4">
    <source>
        <dbReference type="ARBA" id="ARBA00022807"/>
    </source>
</evidence>
<evidence type="ECO:0000256" key="7">
    <source>
        <dbReference type="SAM" id="Phobius"/>
    </source>
</evidence>
<dbReference type="PANTHER" id="PTHR23159">
    <property type="entry name" value="CENTROSOMAL PROTEIN 2"/>
    <property type="match status" value="1"/>
</dbReference>
<protein>
    <submittedName>
        <fullName evidence="9">Phage tail tape measure protein</fullName>
    </submittedName>
</protein>
<feature type="region of interest" description="Disordered" evidence="6">
    <location>
        <begin position="1569"/>
        <end position="1589"/>
    </location>
</feature>
<feature type="coiled-coil region" evidence="5">
    <location>
        <begin position="1274"/>
        <end position="1333"/>
    </location>
</feature>
<organism evidence="9 10">
    <name type="scientific">Peptoniphilus faecalis</name>
    <dbReference type="NCBI Taxonomy" id="2731255"/>
    <lineage>
        <taxon>Bacteria</taxon>
        <taxon>Bacillati</taxon>
        <taxon>Bacillota</taxon>
        <taxon>Tissierellia</taxon>
        <taxon>Tissierellales</taxon>
        <taxon>Peptoniphilaceae</taxon>
        <taxon>Peptoniphilus</taxon>
    </lineage>
</organism>